<reference evidence="4" key="1">
    <citation type="submission" date="2022-05" db="EMBL/GenBank/DDBJ databases">
        <title>The Musa troglodytarum L. genome provides insights into the mechanism of non-climacteric behaviour and enrichment of carotenoids.</title>
        <authorList>
            <person name="Wang J."/>
        </authorList>
    </citation>
    <scope>NUCLEOTIDE SEQUENCE</scope>
    <source>
        <tissue evidence="4">Leaf</tissue>
    </source>
</reference>
<proteinExistence type="predicted"/>
<evidence type="ECO:0000313" key="5">
    <source>
        <dbReference type="Proteomes" id="UP001055439"/>
    </source>
</evidence>
<dbReference type="PROSITE" id="PS51257">
    <property type="entry name" value="PROKAR_LIPOPROTEIN"/>
    <property type="match status" value="1"/>
</dbReference>
<name>A0A9E7GMR1_9LILI</name>
<evidence type="ECO:0000256" key="2">
    <source>
        <dbReference type="SAM" id="Phobius"/>
    </source>
</evidence>
<dbReference type="AlphaFoldDB" id="A0A9E7GMR1"/>
<gene>
    <name evidence="4" type="ORF">MUK42_35396</name>
</gene>
<evidence type="ECO:0000256" key="1">
    <source>
        <dbReference type="SAM" id="MobiDB-lite"/>
    </source>
</evidence>
<dbReference type="OrthoDB" id="77878at2759"/>
<accession>A0A9E7GMR1</accession>
<keyword evidence="2" id="KW-0812">Transmembrane</keyword>
<feature type="region of interest" description="Disordered" evidence="1">
    <location>
        <begin position="93"/>
        <end position="132"/>
    </location>
</feature>
<evidence type="ECO:0000259" key="3">
    <source>
        <dbReference type="Pfam" id="PF14364"/>
    </source>
</evidence>
<dbReference type="EMBL" id="CP097509">
    <property type="protein sequence ID" value="URE18389.1"/>
    <property type="molecule type" value="Genomic_DNA"/>
</dbReference>
<keyword evidence="2" id="KW-0472">Membrane</keyword>
<sequence>MANPKWSSQSSGYETAIWAAKIVFCFLGVVSCGAAVRAAMGALASALPGFWASLRSWLAPQYLFVAVHFIILVIWKLSDQQQQHRRHLEQWAAEAGTAESENPTKIESFEPPPVAGLPRKPSPEIWRDEISPPPTTGEVLALDPGDHSPSDASCLTTEFCERSTPSSACASQKSVQPEAETSIAMAEEEVEAAAELENDSMEATWRAIMEKSARPELTPRPVAAPSSASHEDMKRRFDDFIKKNHEQIRLLSSRRQPSLNESFCGGGGLLCCRTKNPQAVRLRSGVYESFSNPEQIRGLLEGPVRRSKREEEAKEVGVGGLSLGLAVNDLRQPALLFFPEALGSLGR</sequence>
<keyword evidence="2" id="KW-1133">Transmembrane helix</keyword>
<feature type="compositionally biased region" description="Basic and acidic residues" evidence="1">
    <location>
        <begin position="121"/>
        <end position="130"/>
    </location>
</feature>
<organism evidence="4 5">
    <name type="scientific">Musa troglodytarum</name>
    <name type="common">fe'i banana</name>
    <dbReference type="NCBI Taxonomy" id="320322"/>
    <lineage>
        <taxon>Eukaryota</taxon>
        <taxon>Viridiplantae</taxon>
        <taxon>Streptophyta</taxon>
        <taxon>Embryophyta</taxon>
        <taxon>Tracheophyta</taxon>
        <taxon>Spermatophyta</taxon>
        <taxon>Magnoliopsida</taxon>
        <taxon>Liliopsida</taxon>
        <taxon>Zingiberales</taxon>
        <taxon>Musaceae</taxon>
        <taxon>Musa</taxon>
    </lineage>
</organism>
<evidence type="ECO:0000313" key="4">
    <source>
        <dbReference type="EMBL" id="URE18389.1"/>
    </source>
</evidence>
<dbReference type="Pfam" id="PF14364">
    <property type="entry name" value="DUF4408"/>
    <property type="match status" value="1"/>
</dbReference>
<protein>
    <recommendedName>
        <fullName evidence="3">DUF4408 domain-containing protein</fullName>
    </recommendedName>
</protein>
<keyword evidence="5" id="KW-1185">Reference proteome</keyword>
<dbReference type="InterPro" id="IPR025520">
    <property type="entry name" value="DUF4408"/>
</dbReference>
<feature type="transmembrane region" description="Helical" evidence="2">
    <location>
        <begin position="21"/>
        <end position="47"/>
    </location>
</feature>
<feature type="transmembrane region" description="Helical" evidence="2">
    <location>
        <begin position="59"/>
        <end position="77"/>
    </location>
</feature>
<feature type="domain" description="DUF4408" evidence="3">
    <location>
        <begin position="48"/>
        <end position="78"/>
    </location>
</feature>
<dbReference type="Proteomes" id="UP001055439">
    <property type="component" value="Chromosome 7"/>
</dbReference>